<keyword evidence="1" id="KW-0472">Membrane</keyword>
<feature type="transmembrane region" description="Helical" evidence="1">
    <location>
        <begin position="265"/>
        <end position="287"/>
    </location>
</feature>
<dbReference type="InParanoid" id="A0A1Y2EG04"/>
<keyword evidence="1" id="KW-0812">Transmembrane</keyword>
<evidence type="ECO:0000256" key="1">
    <source>
        <dbReference type="SAM" id="Phobius"/>
    </source>
</evidence>
<name>A0A1Y2EG04_9PEZI</name>
<sequence length="337" mass="38407">MAISTGSQTPFPQSCAPNKELLKPSDISIPTPTHLHENDAHYITHIPGDPAVNLLLDEVRDYLSNQLETPLLNELYDQLWLVARKSGQNIDALHRQRVKGRSLVPAEDPRLHLVWGGDKIYIKPIPVFLLNHDFWTMYLHPRMGETSAPYSQGLSQAATSAFDRSVALGFLRSYALLVPHRLDFMLVKESYLIPEDVDWLLWSSFIRHFRDLGDESVAKRYHYGQLRLSRLDWAVRIFRPQHTSTIWFYEIPQWSHTDFVARATLPLLFVIASVSLAVSSMQVALSVPGDELWPQGLSESGKRDMQRAFWMFSVVVVLLWVGSIYGTVRGLEVDGSE</sequence>
<dbReference type="AlphaFoldDB" id="A0A1Y2EG04"/>
<dbReference type="InterPro" id="IPR046536">
    <property type="entry name" value="DUF6601"/>
</dbReference>
<dbReference type="STRING" id="1141098.A0A1Y2EG04"/>
<dbReference type="PANTHER" id="PTHR34414:SF1">
    <property type="entry name" value="SUBTILISIN-LIKE SERINE PROTEASE"/>
    <property type="match status" value="1"/>
</dbReference>
<evidence type="ECO:0000313" key="2">
    <source>
        <dbReference type="EMBL" id="ORY70503.1"/>
    </source>
</evidence>
<dbReference type="RefSeq" id="XP_040720453.1">
    <property type="nucleotide sequence ID" value="XM_040855218.1"/>
</dbReference>
<keyword evidence="3" id="KW-1185">Reference proteome</keyword>
<evidence type="ECO:0000313" key="3">
    <source>
        <dbReference type="Proteomes" id="UP000193689"/>
    </source>
</evidence>
<dbReference type="EMBL" id="MCFJ01000002">
    <property type="protein sequence ID" value="ORY70503.1"/>
    <property type="molecule type" value="Genomic_DNA"/>
</dbReference>
<comment type="caution">
    <text evidence="2">The sequence shown here is derived from an EMBL/GenBank/DDBJ whole genome shotgun (WGS) entry which is preliminary data.</text>
</comment>
<dbReference type="Proteomes" id="UP000193689">
    <property type="component" value="Unassembled WGS sequence"/>
</dbReference>
<reference evidence="2 3" key="1">
    <citation type="submission" date="2016-07" db="EMBL/GenBank/DDBJ databases">
        <title>Pervasive Adenine N6-methylation of Active Genes in Fungi.</title>
        <authorList>
            <consortium name="DOE Joint Genome Institute"/>
            <person name="Mondo S.J."/>
            <person name="Dannebaum R.O."/>
            <person name="Kuo R.C."/>
            <person name="Labutti K."/>
            <person name="Haridas S."/>
            <person name="Kuo A."/>
            <person name="Salamov A."/>
            <person name="Ahrendt S.R."/>
            <person name="Lipzen A."/>
            <person name="Sullivan W."/>
            <person name="Andreopoulos W.B."/>
            <person name="Clum A."/>
            <person name="Lindquist E."/>
            <person name="Daum C."/>
            <person name="Ramamoorthy G.K."/>
            <person name="Gryganskyi A."/>
            <person name="Culley D."/>
            <person name="Magnuson J.K."/>
            <person name="James T.Y."/>
            <person name="O'Malley M.A."/>
            <person name="Stajich J.E."/>
            <person name="Spatafora J.W."/>
            <person name="Visel A."/>
            <person name="Grigoriev I.V."/>
        </authorList>
    </citation>
    <scope>NUCLEOTIDE SEQUENCE [LARGE SCALE GENOMIC DNA]</scope>
    <source>
        <strain evidence="2 3">CBS 129021</strain>
    </source>
</reference>
<dbReference type="PANTHER" id="PTHR34414">
    <property type="entry name" value="HET DOMAIN-CONTAINING PROTEIN-RELATED"/>
    <property type="match status" value="1"/>
</dbReference>
<dbReference type="OrthoDB" id="5086500at2759"/>
<accession>A0A1Y2EG04</accession>
<organism evidence="2 3">
    <name type="scientific">Pseudomassariella vexata</name>
    <dbReference type="NCBI Taxonomy" id="1141098"/>
    <lineage>
        <taxon>Eukaryota</taxon>
        <taxon>Fungi</taxon>
        <taxon>Dikarya</taxon>
        <taxon>Ascomycota</taxon>
        <taxon>Pezizomycotina</taxon>
        <taxon>Sordariomycetes</taxon>
        <taxon>Xylariomycetidae</taxon>
        <taxon>Amphisphaeriales</taxon>
        <taxon>Pseudomassariaceae</taxon>
        <taxon>Pseudomassariella</taxon>
    </lineage>
</organism>
<keyword evidence="1" id="KW-1133">Transmembrane helix</keyword>
<dbReference type="Pfam" id="PF20246">
    <property type="entry name" value="DUF6601"/>
    <property type="match status" value="1"/>
</dbReference>
<dbReference type="GeneID" id="63771430"/>
<gene>
    <name evidence="2" type="ORF">BCR38DRAFT_333337</name>
</gene>
<proteinExistence type="predicted"/>
<feature type="transmembrane region" description="Helical" evidence="1">
    <location>
        <begin position="308"/>
        <end position="328"/>
    </location>
</feature>
<protein>
    <submittedName>
        <fullName evidence="2">Uncharacterized protein</fullName>
    </submittedName>
</protein>